<organism evidence="2 3">
    <name type="scientific">Angiostrongylus cantonensis</name>
    <name type="common">Rat lungworm</name>
    <dbReference type="NCBI Taxonomy" id="6313"/>
    <lineage>
        <taxon>Eukaryota</taxon>
        <taxon>Metazoa</taxon>
        <taxon>Ecdysozoa</taxon>
        <taxon>Nematoda</taxon>
        <taxon>Chromadorea</taxon>
        <taxon>Rhabditida</taxon>
        <taxon>Rhabditina</taxon>
        <taxon>Rhabditomorpha</taxon>
        <taxon>Strongyloidea</taxon>
        <taxon>Metastrongylidae</taxon>
        <taxon>Angiostrongylus</taxon>
    </lineage>
</organism>
<evidence type="ECO:0000256" key="1">
    <source>
        <dbReference type="SAM" id="MobiDB-lite"/>
    </source>
</evidence>
<sequence length="144" mass="16397">MVDYKFSEFDSVIKEACRMNESPPPDAMKEVARPQGGAGRGKDMANIIEAQKQQEEGAPRASAGVPPRRFPKHRRRLNDLNDLDESDSDSEEYKANESEEDAEDDDQSSDYVPSEAEFHLRRFVLSLLSIISLFKFIVLFQEKI</sequence>
<reference evidence="3" key="2">
    <citation type="submission" date="2017-02" db="UniProtKB">
        <authorList>
            <consortium name="WormBaseParasite"/>
        </authorList>
    </citation>
    <scope>IDENTIFICATION</scope>
</reference>
<proteinExistence type="predicted"/>
<dbReference type="Proteomes" id="UP000035642">
    <property type="component" value="Unassembled WGS sequence"/>
</dbReference>
<accession>A0A0K0D825</accession>
<dbReference type="WBParaSite" id="ACAC_0000622001-mRNA-1">
    <property type="protein sequence ID" value="ACAC_0000622001-mRNA-1"/>
    <property type="gene ID" value="ACAC_0000622001"/>
</dbReference>
<name>A0A0K0D825_ANGCA</name>
<reference evidence="2" key="1">
    <citation type="submission" date="2012-09" db="EMBL/GenBank/DDBJ databases">
        <authorList>
            <person name="Martin A.A."/>
        </authorList>
    </citation>
    <scope>NUCLEOTIDE SEQUENCE</scope>
</reference>
<keyword evidence="2" id="KW-1185">Reference proteome</keyword>
<protein>
    <submittedName>
        <fullName evidence="3">Protein TSSC4</fullName>
    </submittedName>
</protein>
<feature type="compositionally biased region" description="Acidic residues" evidence="1">
    <location>
        <begin position="98"/>
        <end position="108"/>
    </location>
</feature>
<dbReference type="AlphaFoldDB" id="A0A0K0D825"/>
<evidence type="ECO:0000313" key="2">
    <source>
        <dbReference type="Proteomes" id="UP000035642"/>
    </source>
</evidence>
<feature type="compositionally biased region" description="Acidic residues" evidence="1">
    <location>
        <begin position="81"/>
        <end position="90"/>
    </location>
</feature>
<evidence type="ECO:0000313" key="3">
    <source>
        <dbReference type="WBParaSite" id="ACAC_0000622001-mRNA-1"/>
    </source>
</evidence>
<dbReference type="STRING" id="6313.A0A0K0D825"/>
<feature type="region of interest" description="Disordered" evidence="1">
    <location>
        <begin position="17"/>
        <end position="111"/>
    </location>
</feature>